<evidence type="ECO:0000256" key="3">
    <source>
        <dbReference type="ARBA" id="ARBA00022723"/>
    </source>
</evidence>
<accession>A0AA35S9C1</accession>
<dbReference type="Pfam" id="PF19039">
    <property type="entry name" value="ASK_PH"/>
    <property type="match status" value="1"/>
</dbReference>
<dbReference type="GO" id="GO:0005524">
    <property type="term" value="F:ATP binding"/>
    <property type="evidence" value="ECO:0007669"/>
    <property type="project" value="UniProtKB-UniRule"/>
</dbReference>
<feature type="compositionally biased region" description="Low complexity" evidence="9">
    <location>
        <begin position="18"/>
        <end position="32"/>
    </location>
</feature>
<keyword evidence="6 8" id="KW-0067">ATP-binding</keyword>
<dbReference type="GO" id="GO:0004674">
    <property type="term" value="F:protein serine/threonine kinase activity"/>
    <property type="evidence" value="ECO:0007669"/>
    <property type="project" value="UniProtKB-KW"/>
</dbReference>
<dbReference type="InterPro" id="IPR000719">
    <property type="entry name" value="Prot_kinase_dom"/>
</dbReference>
<keyword evidence="4 8" id="KW-0547">Nucleotide-binding</keyword>
<dbReference type="Gene3D" id="1.10.510.10">
    <property type="entry name" value="Transferase(Phosphotransferase) domain 1"/>
    <property type="match status" value="1"/>
</dbReference>
<evidence type="ECO:0000313" key="11">
    <source>
        <dbReference type="EMBL" id="CAI8025880.1"/>
    </source>
</evidence>
<dbReference type="Pfam" id="PF13281">
    <property type="entry name" value="MAP3K_TRAF_bd"/>
    <property type="match status" value="1"/>
</dbReference>
<feature type="binding site" evidence="8">
    <location>
        <position position="648"/>
    </location>
    <ligand>
        <name>ATP</name>
        <dbReference type="ChEBI" id="CHEBI:30616"/>
    </ligand>
</feature>
<evidence type="ECO:0000256" key="6">
    <source>
        <dbReference type="ARBA" id="ARBA00022840"/>
    </source>
</evidence>
<comment type="caution">
    <text evidence="11">The sequence shown here is derived from an EMBL/GenBank/DDBJ whole genome shotgun (WGS) entry which is preliminary data.</text>
</comment>
<reference evidence="11" key="1">
    <citation type="submission" date="2023-03" db="EMBL/GenBank/DDBJ databases">
        <authorList>
            <person name="Steffen K."/>
            <person name="Cardenas P."/>
        </authorList>
    </citation>
    <scope>NUCLEOTIDE SEQUENCE</scope>
</reference>
<proteinExistence type="predicted"/>
<keyword evidence="5 11" id="KW-0418">Kinase</keyword>
<name>A0AA35S9C1_GEOBA</name>
<evidence type="ECO:0000256" key="7">
    <source>
        <dbReference type="ARBA" id="ARBA00023054"/>
    </source>
</evidence>
<dbReference type="PROSITE" id="PS50011">
    <property type="entry name" value="PROTEIN_KINASE_DOM"/>
    <property type="match status" value="1"/>
</dbReference>
<keyword evidence="2" id="KW-0808">Transferase</keyword>
<dbReference type="Gene3D" id="3.30.200.20">
    <property type="entry name" value="Phosphorylase Kinase, domain 1"/>
    <property type="match status" value="1"/>
</dbReference>
<keyword evidence="12" id="KW-1185">Reference proteome</keyword>
<keyword evidence="1" id="KW-0723">Serine/threonine-protein kinase</keyword>
<evidence type="ECO:0000256" key="9">
    <source>
        <dbReference type="SAM" id="MobiDB-lite"/>
    </source>
</evidence>
<dbReference type="InterPro" id="IPR017441">
    <property type="entry name" value="Protein_kinase_ATP_BS"/>
</dbReference>
<keyword evidence="3" id="KW-0479">Metal-binding</keyword>
<dbReference type="Pfam" id="PF20309">
    <property type="entry name" value="DRHyd-ASK"/>
    <property type="match status" value="1"/>
</dbReference>
<dbReference type="InterPro" id="IPR008271">
    <property type="entry name" value="Ser/Thr_kinase_AS"/>
</dbReference>
<organism evidence="11 12">
    <name type="scientific">Geodia barretti</name>
    <name type="common">Barrett's horny sponge</name>
    <dbReference type="NCBI Taxonomy" id="519541"/>
    <lineage>
        <taxon>Eukaryota</taxon>
        <taxon>Metazoa</taxon>
        <taxon>Porifera</taxon>
        <taxon>Demospongiae</taxon>
        <taxon>Heteroscleromorpha</taxon>
        <taxon>Tetractinellida</taxon>
        <taxon>Astrophorina</taxon>
        <taxon>Geodiidae</taxon>
        <taxon>Geodia</taxon>
    </lineage>
</organism>
<dbReference type="InterPro" id="IPR043969">
    <property type="entry name" value="MAP3K_PH"/>
</dbReference>
<protein>
    <submittedName>
        <fullName evidence="11">Mitogen-activated protein kinase kinase kinase 15</fullName>
    </submittedName>
</protein>
<dbReference type="InterPro" id="IPR025136">
    <property type="entry name" value="MAP3K_TRAF-bd"/>
</dbReference>
<dbReference type="AlphaFoldDB" id="A0AA35S9C1"/>
<feature type="domain" description="Protein kinase" evidence="10">
    <location>
        <begin position="619"/>
        <end position="877"/>
    </location>
</feature>
<dbReference type="Pfam" id="PF00069">
    <property type="entry name" value="Pkinase"/>
    <property type="match status" value="1"/>
</dbReference>
<evidence type="ECO:0000256" key="2">
    <source>
        <dbReference type="ARBA" id="ARBA00022679"/>
    </source>
</evidence>
<dbReference type="PROSITE" id="PS00108">
    <property type="entry name" value="PROTEIN_KINASE_ST"/>
    <property type="match status" value="1"/>
</dbReference>
<evidence type="ECO:0000313" key="12">
    <source>
        <dbReference type="Proteomes" id="UP001174909"/>
    </source>
</evidence>
<dbReference type="PANTHER" id="PTHR11584:SF394">
    <property type="entry name" value="APOPTOTIC SIGNAL-REGULATING KINASE 1, ISOFORM C"/>
    <property type="match status" value="1"/>
</dbReference>
<dbReference type="EMBL" id="CASHTH010002190">
    <property type="protein sequence ID" value="CAI8025880.1"/>
    <property type="molecule type" value="Genomic_DNA"/>
</dbReference>
<dbReference type="SMART" id="SM00220">
    <property type="entry name" value="S_TKc"/>
    <property type="match status" value="1"/>
</dbReference>
<evidence type="ECO:0000256" key="1">
    <source>
        <dbReference type="ARBA" id="ARBA00022527"/>
    </source>
</evidence>
<dbReference type="GO" id="GO:0046872">
    <property type="term" value="F:metal ion binding"/>
    <property type="evidence" value="ECO:0007669"/>
    <property type="project" value="UniProtKB-KW"/>
</dbReference>
<dbReference type="SUPFAM" id="SSF56112">
    <property type="entry name" value="Protein kinase-like (PK-like)"/>
    <property type="match status" value="1"/>
</dbReference>
<dbReference type="PANTHER" id="PTHR11584">
    <property type="entry name" value="SERINE/THREONINE PROTEIN KINASE"/>
    <property type="match status" value="1"/>
</dbReference>
<dbReference type="InterPro" id="IPR046872">
    <property type="entry name" value="DRHyd-ASK"/>
</dbReference>
<dbReference type="PROSITE" id="PS00107">
    <property type="entry name" value="PROTEIN_KINASE_ATP"/>
    <property type="match status" value="1"/>
</dbReference>
<dbReference type="Proteomes" id="UP001174909">
    <property type="component" value="Unassembled WGS sequence"/>
</dbReference>
<dbReference type="GO" id="GO:0000165">
    <property type="term" value="P:MAPK cascade"/>
    <property type="evidence" value="ECO:0007669"/>
    <property type="project" value="InterPro"/>
</dbReference>
<evidence type="ECO:0000256" key="8">
    <source>
        <dbReference type="PROSITE-ProRule" id="PRU10141"/>
    </source>
</evidence>
<evidence type="ECO:0000259" key="10">
    <source>
        <dbReference type="PROSITE" id="PS50011"/>
    </source>
</evidence>
<evidence type="ECO:0000256" key="4">
    <source>
        <dbReference type="ARBA" id="ARBA00022741"/>
    </source>
</evidence>
<gene>
    <name evidence="11" type="ORF">GBAR_LOCUS14922</name>
</gene>
<dbReference type="InterPro" id="IPR011009">
    <property type="entry name" value="Kinase-like_dom_sf"/>
</dbReference>
<keyword evidence="7" id="KW-0175">Coiled coil</keyword>
<feature type="region of interest" description="Disordered" evidence="9">
    <location>
        <begin position="1"/>
        <end position="32"/>
    </location>
</feature>
<evidence type="ECO:0000256" key="5">
    <source>
        <dbReference type="ARBA" id="ARBA00022777"/>
    </source>
</evidence>
<sequence length="884" mass="100156">MASKEKAVRRGSSPARAMQGQKKSGSSKQQQMQTVVAVFPDNTKGNRAFAALEAAAGQLMQTELQRIPFEKLDYGETATLDKFYAANVAVVDVTERHMQAALFYQLGLRENFDMKNNVVTVLESQSTFSEPALGGGNGPAAMARLAGTSYITYSVDSEGHTLSREGGSPLNQAVPLYKTFKHILQDMHTAYRKNHKEMFYKHLRKVREMKEGAELKAELHKLTMWIDEDPKLFTGDIIYSVLLSYRDIQDYDSMISLVDKITGHQEAEKPAVQVQCAFALNRRNKEGDRSRALAMLEKVLSVKENHVPDYLCLCGRIHKDRFVDSEHSDQDALQNAIHWYREGFKVQPNEYAGINLATLLVISGQEFETCQELHDIGSTLNYLIGKKGSLQSQSDYWIVATFFEVSILARDYTRACEAALCMFKLKPPLWYLKSTAGNIQLITLMREKRRQNKGDTTTKRPDTTSFSFWMEFFMETQNTDMTGGMFPVLLMEPDMKERKEFIYIPSHIVFHPANETTPGKIQIWHTDPKSAQGEIHEWAYELSCVRNISINKRDSRGAFLYVVSKFSDDFHIFFSSEAQCERFCELVTSSLTADSAHPHPLTELPDQVTEYEYELDEKTGERVVLGRGAFGTVYSAVDSVTKRKMAVKEIKESDSGQFQALQEEIQLHRHLQHKNIVQYYGAKTEGNVFKIFMENVPGGSLSKLLRQKWGPLKDDEPTIIHYTRQIIVGIKYLHDHRIVHRDIKGDNVLINTYTGILKISDFGTSKRLAGLQDQTKSFKGTLQFMAPEVIQSGLRGYGPPADIWSLGCTVVEMATGKPPFYELGNPMAALFVVGNFKRHPDVPETMSAAAKCFCEKCFHKDPKLRITAGELLWHKFLRKTGLTS</sequence>